<dbReference type="Pfam" id="PF15083">
    <property type="entry name" value="Colipase-like"/>
    <property type="match status" value="1"/>
</dbReference>
<dbReference type="AlphaFoldDB" id="A0A5F8AL66"/>
<sequence>MAGPGWTMLLLLLLLPLGSLVGYGLQKQQMNLSHKVIGEPCRSHDECQSNCCTTNSLDPHTLCTPKTILLQCLPWKKPNGYRCSDNSECQSSCCVRNNKSPQEFCTSQTIFLQCVPWRKPNGNFCSSHQECSSQCCIQLREDSPFRCMPRTGILAQCLPLDYLRLPLERLVGQEHLAAVDSAHPEVTSFWQLP</sequence>
<feature type="chain" id="PRO_5023902074" evidence="1">
    <location>
        <begin position="23"/>
        <end position="193"/>
    </location>
</feature>
<dbReference type="Ensembl" id="ENSMMUT00000097839.1">
    <property type="protein sequence ID" value="ENSMMUP00000077692.1"/>
    <property type="gene ID" value="ENSMMUG00000031455.3"/>
</dbReference>
<dbReference type="STRING" id="9544.ENSMMUP00000077692"/>
<dbReference type="Proteomes" id="UP000006718">
    <property type="component" value="Chromosome 11"/>
</dbReference>
<gene>
    <name evidence="2 4" type="primary">LRCOL1</name>
</gene>
<name>A0A5F8AL66_MACMU</name>
<feature type="signal peptide" evidence="1">
    <location>
        <begin position="1"/>
        <end position="22"/>
    </location>
</feature>
<organism evidence="2 3">
    <name type="scientific">Macaca mulatta</name>
    <name type="common">Rhesus macaque</name>
    <dbReference type="NCBI Taxonomy" id="9544"/>
    <lineage>
        <taxon>Eukaryota</taxon>
        <taxon>Metazoa</taxon>
        <taxon>Chordata</taxon>
        <taxon>Craniata</taxon>
        <taxon>Vertebrata</taxon>
        <taxon>Euteleostomi</taxon>
        <taxon>Mammalia</taxon>
        <taxon>Eutheria</taxon>
        <taxon>Euarchontoglires</taxon>
        <taxon>Primates</taxon>
        <taxon>Haplorrhini</taxon>
        <taxon>Catarrhini</taxon>
        <taxon>Cercopithecidae</taxon>
        <taxon>Cercopithecinae</taxon>
        <taxon>Macaca</taxon>
    </lineage>
</organism>
<dbReference type="PANTHER" id="PTHR10041">
    <property type="entry name" value="COLIPASE"/>
    <property type="match status" value="1"/>
</dbReference>
<dbReference type="GO" id="GO:0008047">
    <property type="term" value="F:enzyme activator activity"/>
    <property type="evidence" value="ECO:0007669"/>
    <property type="project" value="InterPro"/>
</dbReference>
<evidence type="ECO:0000313" key="2">
    <source>
        <dbReference type="Ensembl" id="ENSMMUP00000077692.1"/>
    </source>
</evidence>
<proteinExistence type="predicted"/>
<protein>
    <submittedName>
        <fullName evidence="2">Leucine rich colipase like 1</fullName>
    </submittedName>
</protein>
<dbReference type="GeneTree" id="ENSGT00390000012041"/>
<keyword evidence="1" id="KW-0732">Signal</keyword>
<reference evidence="2" key="2">
    <citation type="submission" date="2019-01" db="EMBL/GenBank/DDBJ databases">
        <authorList>
            <person name="Graves T."/>
            <person name="Eichler E.E."/>
            <person name="Wilson R.K."/>
        </authorList>
    </citation>
    <scope>NUCLEOTIDE SEQUENCE [LARGE SCALE GENOMIC DNA]</scope>
    <source>
        <strain evidence="2">17573</strain>
    </source>
</reference>
<dbReference type="GO" id="GO:0007586">
    <property type="term" value="P:digestion"/>
    <property type="evidence" value="ECO:0007669"/>
    <property type="project" value="InterPro"/>
</dbReference>
<dbReference type="GO" id="GO:0016042">
    <property type="term" value="P:lipid catabolic process"/>
    <property type="evidence" value="ECO:0007669"/>
    <property type="project" value="InterPro"/>
</dbReference>
<dbReference type="InterPro" id="IPR001981">
    <property type="entry name" value="Colipase"/>
</dbReference>
<dbReference type="VEuPathDB" id="HostDB:ENSMMUG00000031455"/>
<accession>A0A5F8AL66</accession>
<dbReference type="Bgee" id="ENSMMUG00000031455">
    <property type="expression patterns" value="Expressed in prefrontal cortex and 20 other cell types or tissues"/>
</dbReference>
<dbReference type="ExpressionAtlas" id="A0A5F8AL66">
    <property type="expression patterns" value="baseline"/>
</dbReference>
<reference evidence="2" key="3">
    <citation type="submission" date="2025-08" db="UniProtKB">
        <authorList>
            <consortium name="Ensembl"/>
        </authorList>
    </citation>
    <scope>IDENTIFICATION</scope>
    <source>
        <strain evidence="2">17573</strain>
    </source>
</reference>
<dbReference type="VGNC" id="VGNC:84895">
    <property type="gene designation" value="LRCOL1"/>
</dbReference>
<keyword evidence="3" id="KW-1185">Reference proteome</keyword>
<evidence type="ECO:0000313" key="4">
    <source>
        <dbReference type="VGNC" id="VGNC:84895"/>
    </source>
</evidence>
<dbReference type="InParanoid" id="A0A5F8AL66"/>
<dbReference type="GO" id="GO:0005576">
    <property type="term" value="C:extracellular region"/>
    <property type="evidence" value="ECO:0007669"/>
    <property type="project" value="InterPro"/>
</dbReference>
<dbReference type="OMA" id="PQKFCTP"/>
<evidence type="ECO:0000256" key="1">
    <source>
        <dbReference type="SAM" id="SignalP"/>
    </source>
</evidence>
<evidence type="ECO:0000313" key="3">
    <source>
        <dbReference type="Proteomes" id="UP000006718"/>
    </source>
</evidence>
<reference evidence="3" key="1">
    <citation type="journal article" date="2007" name="Science">
        <title>Evolutionary and biomedical insights from the rhesus macaque genome.</title>
        <authorList>
            <person name="Gibbs R.A."/>
            <person name="Rogers J."/>
            <person name="Katze M.G."/>
            <person name="Bumgarner R."/>
            <person name="Weinstock G.M."/>
            <person name="Mardis E.R."/>
            <person name="Remington K.A."/>
            <person name="Strausberg R.L."/>
            <person name="Venter J.C."/>
            <person name="Wilson R.K."/>
            <person name="Batzer M.A."/>
            <person name="Bustamante C.D."/>
            <person name="Eichler E.E."/>
            <person name="Hahn M.W."/>
            <person name="Hardison R.C."/>
            <person name="Makova K.D."/>
            <person name="Miller W."/>
            <person name="Milosavljevic A."/>
            <person name="Palermo R.E."/>
            <person name="Siepel A."/>
            <person name="Sikela J.M."/>
            <person name="Attaway T."/>
            <person name="Bell S."/>
            <person name="Bernard K.E."/>
            <person name="Buhay C.J."/>
            <person name="Chandrabose M.N."/>
            <person name="Dao M."/>
            <person name="Davis C."/>
            <person name="Delehaunty K.D."/>
            <person name="Ding Y."/>
            <person name="Dinh H.H."/>
            <person name="Dugan-Rocha S."/>
            <person name="Fulton L.A."/>
            <person name="Gabisi R.A."/>
            <person name="Garner T.T."/>
            <person name="Godfrey J."/>
            <person name="Hawes A.C."/>
            <person name="Hernandez J."/>
            <person name="Hines S."/>
            <person name="Holder M."/>
            <person name="Hume J."/>
            <person name="Jhangiani S.N."/>
            <person name="Joshi V."/>
            <person name="Khan Z.M."/>
            <person name="Kirkness E.F."/>
            <person name="Cree A."/>
            <person name="Fowler R.G."/>
            <person name="Lee S."/>
            <person name="Lewis L.R."/>
            <person name="Li Z."/>
            <person name="Liu Y.-S."/>
            <person name="Moore S.M."/>
            <person name="Muzny D."/>
            <person name="Nazareth L.V."/>
            <person name="Ngo D.N."/>
            <person name="Okwuonu G.O."/>
            <person name="Pai G."/>
            <person name="Parker D."/>
            <person name="Paul H.A."/>
            <person name="Pfannkoch C."/>
            <person name="Pohl C.S."/>
            <person name="Rogers Y.-H.C."/>
            <person name="Ruiz S.J."/>
            <person name="Sabo A."/>
            <person name="Santibanez J."/>
            <person name="Schneider B.W."/>
            <person name="Smith S.M."/>
            <person name="Sodergren E."/>
            <person name="Svatek A.F."/>
            <person name="Utterback T.R."/>
            <person name="Vattathil S."/>
            <person name="Warren W."/>
            <person name="White C.S."/>
            <person name="Chinwalla A.T."/>
            <person name="Feng Y."/>
            <person name="Halpern A.L."/>
            <person name="Hillier L.W."/>
            <person name="Huang X."/>
            <person name="Minx P."/>
            <person name="Nelson J.O."/>
            <person name="Pepin K.H."/>
            <person name="Qin X."/>
            <person name="Sutton G.G."/>
            <person name="Venter E."/>
            <person name="Walenz B.P."/>
            <person name="Wallis J.W."/>
            <person name="Worley K.C."/>
            <person name="Yang S.-P."/>
            <person name="Jones S.M."/>
            <person name="Marra M.A."/>
            <person name="Rocchi M."/>
            <person name="Schein J.E."/>
            <person name="Baertsch R."/>
            <person name="Clarke L."/>
            <person name="Csuros M."/>
            <person name="Glasscock J."/>
            <person name="Harris R.A."/>
            <person name="Havlak P."/>
            <person name="Jackson A.R."/>
            <person name="Jiang H."/>
            <person name="Liu Y."/>
            <person name="Messina D.N."/>
            <person name="Shen Y."/>
            <person name="Song H.X.-Z."/>
            <person name="Wylie T."/>
            <person name="Zhang L."/>
            <person name="Birney E."/>
            <person name="Han K."/>
            <person name="Konkel M.K."/>
            <person name="Lee J."/>
            <person name="Smit A.F.A."/>
            <person name="Ullmer B."/>
            <person name="Wang H."/>
            <person name="Xing J."/>
            <person name="Burhans R."/>
            <person name="Cheng Z."/>
            <person name="Karro J.E."/>
            <person name="Ma J."/>
            <person name="Raney B."/>
            <person name="She X."/>
            <person name="Cox M.J."/>
            <person name="Demuth J.P."/>
            <person name="Dumas L.J."/>
            <person name="Han S.-G."/>
            <person name="Hopkins J."/>
            <person name="Karimpour-Fard A."/>
            <person name="Kim Y.H."/>
            <person name="Pollack J.R."/>
            <person name="Vinar T."/>
            <person name="Addo-Quaye C."/>
            <person name="Degenhardt J."/>
            <person name="Denby A."/>
            <person name="Hubisz M.J."/>
            <person name="Indap A."/>
            <person name="Kosiol C."/>
            <person name="Lahn B.T."/>
            <person name="Lawson H.A."/>
            <person name="Marklein A."/>
            <person name="Nielsen R."/>
            <person name="Vallender E.J."/>
            <person name="Clark A.G."/>
            <person name="Ferguson B."/>
            <person name="Hernandez R.D."/>
            <person name="Hirani K."/>
            <person name="Kehrer-Sawatzki H."/>
            <person name="Kolb J."/>
            <person name="Patil S."/>
            <person name="Pu L.-L."/>
            <person name="Ren Y."/>
            <person name="Smith D.G."/>
            <person name="Wheeler D.A."/>
            <person name="Schenck I."/>
            <person name="Ball E.V."/>
            <person name="Chen R."/>
            <person name="Cooper D.N."/>
            <person name="Giardine B."/>
            <person name="Hsu F."/>
            <person name="Kent W.J."/>
            <person name="Lesk A."/>
            <person name="Nelson D.L."/>
            <person name="O'brien W.E."/>
            <person name="Pruefer K."/>
            <person name="Stenson P.D."/>
            <person name="Wallace J.C."/>
            <person name="Ke H."/>
            <person name="Liu X.-M."/>
            <person name="Wang P."/>
            <person name="Xiang A.P."/>
            <person name="Yang F."/>
            <person name="Barber G.P."/>
            <person name="Haussler D."/>
            <person name="Karolchik D."/>
            <person name="Kern A.D."/>
            <person name="Kuhn R.M."/>
            <person name="Smith K.E."/>
            <person name="Zwieg A.S."/>
        </authorList>
    </citation>
    <scope>NUCLEOTIDE SEQUENCE [LARGE SCALE GENOMIC DNA]</scope>
    <source>
        <strain evidence="3">17573</strain>
    </source>
</reference>
<reference evidence="2" key="4">
    <citation type="submission" date="2025-09" db="UniProtKB">
        <authorList>
            <consortium name="Ensembl"/>
        </authorList>
    </citation>
    <scope>IDENTIFICATION</scope>
    <source>
        <strain evidence="2">17573</strain>
    </source>
</reference>
<dbReference type="PANTHER" id="PTHR10041:SF5">
    <property type="entry name" value="LEUCINE-RICH COLIPASE-LIKE PROTEIN 1"/>
    <property type="match status" value="1"/>
</dbReference>